<feature type="compositionally biased region" description="Basic residues" evidence="2">
    <location>
        <begin position="100"/>
        <end position="112"/>
    </location>
</feature>
<feature type="compositionally biased region" description="Polar residues" evidence="2">
    <location>
        <begin position="264"/>
        <end position="275"/>
    </location>
</feature>
<evidence type="ECO:0000256" key="1">
    <source>
        <dbReference type="SAM" id="Coils"/>
    </source>
</evidence>
<feature type="compositionally biased region" description="Polar residues" evidence="2">
    <location>
        <begin position="655"/>
        <end position="670"/>
    </location>
</feature>
<keyword evidence="4" id="KW-1185">Reference proteome</keyword>
<feature type="compositionally biased region" description="Low complexity" evidence="2">
    <location>
        <begin position="927"/>
        <end position="940"/>
    </location>
</feature>
<feature type="region of interest" description="Disordered" evidence="2">
    <location>
        <begin position="90"/>
        <end position="114"/>
    </location>
</feature>
<feature type="region of interest" description="Disordered" evidence="2">
    <location>
        <begin position="1114"/>
        <end position="1146"/>
    </location>
</feature>
<accession>A0A8H5GUH3</accession>
<feature type="coiled-coil region" evidence="1">
    <location>
        <begin position="1411"/>
        <end position="1438"/>
    </location>
</feature>
<evidence type="ECO:0008006" key="5">
    <source>
        <dbReference type="Google" id="ProtNLM"/>
    </source>
</evidence>
<evidence type="ECO:0000256" key="2">
    <source>
        <dbReference type="SAM" id="MobiDB-lite"/>
    </source>
</evidence>
<feature type="compositionally biased region" description="Basic and acidic residues" evidence="2">
    <location>
        <begin position="1125"/>
        <end position="1146"/>
    </location>
</feature>
<name>A0A8H5GUH3_9AGAR</name>
<evidence type="ECO:0000313" key="3">
    <source>
        <dbReference type="EMBL" id="KAF5371449.1"/>
    </source>
</evidence>
<feature type="compositionally biased region" description="Basic residues" evidence="2">
    <location>
        <begin position="251"/>
        <end position="263"/>
    </location>
</feature>
<feature type="compositionally biased region" description="Basic and acidic residues" evidence="2">
    <location>
        <begin position="842"/>
        <end position="865"/>
    </location>
</feature>
<dbReference type="EMBL" id="JAACJN010000116">
    <property type="protein sequence ID" value="KAF5371449.1"/>
    <property type="molecule type" value="Genomic_DNA"/>
</dbReference>
<feature type="coiled-coil region" evidence="1">
    <location>
        <begin position="1249"/>
        <end position="1319"/>
    </location>
</feature>
<feature type="compositionally biased region" description="Acidic residues" evidence="2">
    <location>
        <begin position="164"/>
        <end position="174"/>
    </location>
</feature>
<gene>
    <name evidence="3" type="ORF">D9757_009975</name>
</gene>
<dbReference type="OrthoDB" id="3647690at2759"/>
<feature type="compositionally biased region" description="Polar residues" evidence="2">
    <location>
        <begin position="764"/>
        <end position="775"/>
    </location>
</feature>
<feature type="compositionally biased region" description="Basic and acidic residues" evidence="2">
    <location>
        <begin position="796"/>
        <end position="815"/>
    </location>
</feature>
<feature type="compositionally biased region" description="Gly residues" evidence="2">
    <location>
        <begin position="889"/>
        <end position="906"/>
    </location>
</feature>
<dbReference type="Proteomes" id="UP000518752">
    <property type="component" value="Unassembled WGS sequence"/>
</dbReference>
<feature type="compositionally biased region" description="Polar residues" evidence="2">
    <location>
        <begin position="550"/>
        <end position="559"/>
    </location>
</feature>
<comment type="caution">
    <text evidence="3">The sequence shown here is derived from an EMBL/GenBank/DDBJ whole genome shotgun (WGS) entry which is preliminary data.</text>
</comment>
<sequence length="1530" mass="168402">MRMEAQRHFFEDIWWKDAHMVIATDDESQFVPRPDDSDNLWEVVAIVDETAKQFKVQWAGTDPATGKPWPDSWAAKGDVTNDAVQTWRESHPRISSVVGRNRKGTGKGRSRTRAASIASMKYISRSKSYSVDPLIKRELDVYDEPPTAGPSKPRTKKRKHSPENEEEEEEEEYDNNSNNNFVDDSVSATLNQPRKKKRKVSEESSPGGSESDEEEEDRLVRARNGNGKTKGKEKTKNYSYESESESEAKVSRHHQKVPAHKQPSKSPSKSRTLTTYGPGAVPNNRAYVQSPMKSKPSTPTPASKVKEGRRGRSGTVDLPGKKTKKNSVTPLNGDVNEKEQELPASSKTRKPAKTTLNVDDLNSDDEDQLPATRPKQHERGLSSKTKKPTTFRPKPKPQPISSENNGLQLGRRTVRKGKPGLEYVETDEEERRRSKPKPKLVEDESEEEDYVQRPTSVRTSKHGLIKMLYEDEDIDDDEDDDTEPDFRRDMSKKRPHRNGNSGSLPGSSEDEDETGMEGVGEPVGVGVAIPDNDDDHPPSRRTLLPKESSFVFNPNSPLAQTTTPTKSRTTPSPQKMTDPDDIVPLPPLTPSLISKMKKRRSTSGPSKPHTPTPVPPLVVNSTEPAPVSATVIGSGPSPAPVTEQQASSSSLSASRTHTAPQSKAQSQQHLQPRPENPLKSAPPSGFPLLSPGALLRLKEFDDFLTSVPVKDVTPPSPLPVVVEDGQGFEPELEPAPKPVSPIQSKPDPTPNPIPAHLAHPIEISGTQTSNESSIVPETDPGNLSQGQSQLQSQFRQKHEKDGQVPEQEREQERHSAPPPPPFLDPFSHHSPPSPPPPLDTTELEKVKRPKKVVDDLDHGLSRHDLNISVANVKAESGARKVARKKANRGGSGGDGAEGGSGSGDGAGPDVHVYADVDDAGINVNTNTRISPHSTSIPTTTNAESDPNQRPKPKKKLGPIPVVSPSKFGSHLLSSNKISERNDTDAVDDTIDQWPSPVALNGKGQSDRNGSKLQMMRNSLGFQSMSVGAVASSSSAAAAMAVDMDDDVLMNDRIPQVKPPATTATTAMTNAVTSSQDSEVLALQIRTRGHEIAEARRRQQRIELGLEPLDGRKKRSLDDIMAESDAGQKEKGKEREGKRVERHAERRQEIGEMMEDLAPENVVEMAGNDVTSKVGVDKGQDDDPELMGSYELQYPEESQEADHVLVHSRPRLSSAKTSAAAGPSGVRKGVDDEDERDALQKKLTLTTAQLEAYATEIRTLNRRLEEVLQQNSTLQRELADANAVLAKQSDEPALPPRSHLDELESKIEQLETDVASARAASTSAGNDRDFFREQYTTVSVFATETRDSNVQLLKRAEIAERQATEGVALVKASFEEKLRISQEQCNTYLSIVEFLMKKDAATDGVRKDAAEAPELRVKIGKLEQDLVAMKEETAQLESACDAEGLKAEELERRQEERDAEWKKTVEEFRREVARLMVELNDAKSSQREDSTAATVFQCQWRNERSERCLFVCGTKEQLEDHIIHGGHVVIT</sequence>
<feature type="compositionally biased region" description="Low complexity" evidence="2">
    <location>
        <begin position="783"/>
        <end position="793"/>
    </location>
</feature>
<organism evidence="3 4">
    <name type="scientific">Collybiopsis confluens</name>
    <dbReference type="NCBI Taxonomy" id="2823264"/>
    <lineage>
        <taxon>Eukaryota</taxon>
        <taxon>Fungi</taxon>
        <taxon>Dikarya</taxon>
        <taxon>Basidiomycota</taxon>
        <taxon>Agaricomycotina</taxon>
        <taxon>Agaricomycetes</taxon>
        <taxon>Agaricomycetidae</taxon>
        <taxon>Agaricales</taxon>
        <taxon>Marasmiineae</taxon>
        <taxon>Omphalotaceae</taxon>
        <taxon>Collybiopsis</taxon>
    </lineage>
</organism>
<feature type="region of interest" description="Disordered" evidence="2">
    <location>
        <begin position="1209"/>
        <end position="1232"/>
    </location>
</feature>
<feature type="region of interest" description="Disordered" evidence="2">
    <location>
        <begin position="707"/>
        <end position="967"/>
    </location>
</feature>
<proteinExistence type="predicted"/>
<feature type="compositionally biased region" description="Low complexity" evidence="2">
    <location>
        <begin position="290"/>
        <end position="303"/>
    </location>
</feature>
<reference evidence="3 4" key="1">
    <citation type="journal article" date="2020" name="ISME J.">
        <title>Uncovering the hidden diversity of litter-decomposition mechanisms in mushroom-forming fungi.</title>
        <authorList>
            <person name="Floudas D."/>
            <person name="Bentzer J."/>
            <person name="Ahren D."/>
            <person name="Johansson T."/>
            <person name="Persson P."/>
            <person name="Tunlid A."/>
        </authorList>
    </citation>
    <scope>NUCLEOTIDE SEQUENCE [LARGE SCALE GENOMIC DNA]</scope>
    <source>
        <strain evidence="3 4">CBS 406.79</strain>
    </source>
</reference>
<keyword evidence="1" id="KW-0175">Coiled coil</keyword>
<feature type="compositionally biased region" description="Basic residues" evidence="2">
    <location>
        <begin position="384"/>
        <end position="395"/>
    </location>
</feature>
<feature type="region of interest" description="Disordered" evidence="2">
    <location>
        <begin position="140"/>
        <end position="690"/>
    </location>
</feature>
<feature type="region of interest" description="Disordered" evidence="2">
    <location>
        <begin position="990"/>
        <end position="1009"/>
    </location>
</feature>
<evidence type="ECO:0000313" key="4">
    <source>
        <dbReference type="Proteomes" id="UP000518752"/>
    </source>
</evidence>
<feature type="compositionally biased region" description="Low complexity" evidence="2">
    <location>
        <begin position="560"/>
        <end position="575"/>
    </location>
</feature>
<protein>
    <recommendedName>
        <fullName evidence="5">Chromo domain-containing protein</fullName>
    </recommendedName>
</protein>
<feature type="compositionally biased region" description="Acidic residues" evidence="2">
    <location>
        <begin position="470"/>
        <end position="483"/>
    </location>
</feature>